<dbReference type="Pfam" id="PF24809">
    <property type="entry name" value="DUF7708"/>
    <property type="match status" value="1"/>
</dbReference>
<name>A0ABR4PU40_9HELO</name>
<proteinExistence type="predicted"/>
<protein>
    <recommendedName>
        <fullName evidence="7">NACHT domain-containing protein</fullName>
    </recommendedName>
</protein>
<dbReference type="Pfam" id="PF24883">
    <property type="entry name" value="NPHP3_N"/>
    <property type="match status" value="1"/>
</dbReference>
<evidence type="ECO:0000259" key="4">
    <source>
        <dbReference type="Pfam" id="PF24883"/>
    </source>
</evidence>
<feature type="region of interest" description="Disordered" evidence="2">
    <location>
        <begin position="269"/>
        <end position="305"/>
    </location>
</feature>
<feature type="domain" description="DUF7708" evidence="3">
    <location>
        <begin position="98"/>
        <end position="238"/>
    </location>
</feature>
<dbReference type="InterPro" id="IPR027417">
    <property type="entry name" value="P-loop_NTPase"/>
</dbReference>
<keyword evidence="6" id="KW-1185">Reference proteome</keyword>
<dbReference type="EMBL" id="JBFCZG010000001">
    <property type="protein sequence ID" value="KAL3426887.1"/>
    <property type="molecule type" value="Genomic_DNA"/>
</dbReference>
<dbReference type="InterPro" id="IPR056884">
    <property type="entry name" value="NPHP3-like_N"/>
</dbReference>
<accession>A0ABR4PU40</accession>
<comment type="caution">
    <text evidence="5">The sequence shown here is derived from an EMBL/GenBank/DDBJ whole genome shotgun (WGS) entry which is preliminary data.</text>
</comment>
<feature type="region of interest" description="Disordered" evidence="2">
    <location>
        <begin position="1"/>
        <end position="35"/>
    </location>
</feature>
<dbReference type="Gene3D" id="3.40.50.300">
    <property type="entry name" value="P-loop containing nucleotide triphosphate hydrolases"/>
    <property type="match status" value="1"/>
</dbReference>
<gene>
    <name evidence="5" type="ORF">PVAG01_00396</name>
</gene>
<reference evidence="5 6" key="1">
    <citation type="submission" date="2024-06" db="EMBL/GenBank/DDBJ databases">
        <title>Complete genome of Phlyctema vagabunda strain 19-DSS-EL-015.</title>
        <authorList>
            <person name="Fiorenzani C."/>
        </authorList>
    </citation>
    <scope>NUCLEOTIDE SEQUENCE [LARGE SCALE GENOMIC DNA]</scope>
    <source>
        <strain evidence="5 6">19-DSS-EL-015</strain>
    </source>
</reference>
<feature type="domain" description="Nephrocystin 3-like N-terminal" evidence="4">
    <location>
        <begin position="339"/>
        <end position="511"/>
    </location>
</feature>
<evidence type="ECO:0000256" key="1">
    <source>
        <dbReference type="ARBA" id="ARBA00022737"/>
    </source>
</evidence>
<dbReference type="PANTHER" id="PTHR10039">
    <property type="entry name" value="AMELOGENIN"/>
    <property type="match status" value="1"/>
</dbReference>
<evidence type="ECO:0000256" key="2">
    <source>
        <dbReference type="SAM" id="MobiDB-lite"/>
    </source>
</evidence>
<feature type="compositionally biased region" description="Basic residues" evidence="2">
    <location>
        <begin position="283"/>
        <end position="299"/>
    </location>
</feature>
<feature type="compositionally biased region" description="Basic and acidic residues" evidence="2">
    <location>
        <begin position="269"/>
        <end position="282"/>
    </location>
</feature>
<evidence type="ECO:0000259" key="3">
    <source>
        <dbReference type="Pfam" id="PF24809"/>
    </source>
</evidence>
<sequence length="1012" mass="115517">MDRMDLTSSESGSSSFSDEDVQHGDPAPSVPRQRIDINPTEIFEKSMAAFRDSLPLESQSHLVQCTNTESLILSIETIANNFKNRTKVPRLMACCNTIKRFAQTWEPFFEVTNILVSSHPEYAACAWSAVRLVFLLGSNFVTFLEKLCNMFEGIRYSLSLYDRHIQNIISAPYIEYGTELAAALSLIYTDIMEFCQQAASVFVKKGFSGLHSLRTITSMILVPFDTRFREMIERFALHQRMFEGELNLVDQKILSKHFERFELKTQSDARAQERAREKEKRMSNRKRKERERRKRKKEAQRKDGQKELLKKCARNIRFWLDIPEFMNIFEEARRSHHPGTCSWLLQEPTYVSWKNSEDSARGNPIPFMSRILILEANPGFGKTVLSAIVIEHLKVAVTAGTYVVFFHFDGEHEGKRDRFKAWRAIVAQLLYETKNDLGVVDAATILMDEGGSGQLLASDNEIEELLGILLRRFSVFIVLDGLDECHESHVLLEALQELCATTDTKLLALSRPTILYPQSYLRDGRGIKWKMRLGSSRNSSDIKSLLENQIESFYKRGLVPAYHSELSIVDEITSRSNGMFLWIRLLLNYVACPVLSPAERLRVLRETNLIEGLERMYECILQTIDLRYLRERTFIFQIFNWMLVAYRRMTFGEIHTAVAIQKGCPTTEDSYIVDFEQTLSASSLGLVEIKDGKVQFIHTSVRDYLTSTDPSKTTFKALTIEAHLSLSSVCLSYLTYDMPTTPLSWHSETATSALPHVGSALQQFQRGTSRVHRSDPLGPSEHQVTAEFRRILESDFAPNAPVPFRTASTSLKKQPTPSTRNKATYAELEHFSKRGAEIESHFSLLGYAARYWHQHAYDSVAGYHLPLTSTEFAACNDFLTLLSIFTLDRKLITTWVEACSLYSFIPCLQHLVEPLSRLGYHHCAPGPAQREFLWMCSGLRQLSAALQHLALVHKELLIAKPSAIWSNAIRASVDAEFWPLWEPPGKEEKGNKDDRIGAQVEETNLWKFGAAH</sequence>
<dbReference type="InterPro" id="IPR056125">
    <property type="entry name" value="DUF7708"/>
</dbReference>
<organism evidence="5 6">
    <name type="scientific">Phlyctema vagabunda</name>
    <dbReference type="NCBI Taxonomy" id="108571"/>
    <lineage>
        <taxon>Eukaryota</taxon>
        <taxon>Fungi</taxon>
        <taxon>Dikarya</taxon>
        <taxon>Ascomycota</taxon>
        <taxon>Pezizomycotina</taxon>
        <taxon>Leotiomycetes</taxon>
        <taxon>Helotiales</taxon>
        <taxon>Dermateaceae</taxon>
        <taxon>Phlyctema</taxon>
    </lineage>
</organism>
<dbReference type="PANTHER" id="PTHR10039:SF15">
    <property type="entry name" value="NACHT DOMAIN-CONTAINING PROTEIN"/>
    <property type="match status" value="1"/>
</dbReference>
<dbReference type="Proteomes" id="UP001629113">
    <property type="component" value="Unassembled WGS sequence"/>
</dbReference>
<dbReference type="SUPFAM" id="SSF52540">
    <property type="entry name" value="P-loop containing nucleoside triphosphate hydrolases"/>
    <property type="match status" value="1"/>
</dbReference>
<evidence type="ECO:0000313" key="6">
    <source>
        <dbReference type="Proteomes" id="UP001629113"/>
    </source>
</evidence>
<evidence type="ECO:0000313" key="5">
    <source>
        <dbReference type="EMBL" id="KAL3426887.1"/>
    </source>
</evidence>
<keyword evidence="1" id="KW-0677">Repeat</keyword>
<evidence type="ECO:0008006" key="7">
    <source>
        <dbReference type="Google" id="ProtNLM"/>
    </source>
</evidence>